<comment type="cofactor">
    <cofactor evidence="8">
        <name>[2Fe-2S] cluster</name>
        <dbReference type="ChEBI" id="CHEBI:190135"/>
    </cofactor>
</comment>
<dbReference type="PANTHER" id="PTHR43112">
    <property type="entry name" value="FERREDOXIN"/>
    <property type="match status" value="1"/>
</dbReference>
<dbReference type="InterPro" id="IPR012675">
    <property type="entry name" value="Beta-grasp_dom_sf"/>
</dbReference>
<feature type="domain" description="2Fe-2S ferredoxin-type" evidence="9">
    <location>
        <begin position="1"/>
        <end position="90"/>
    </location>
</feature>
<dbReference type="EMBL" id="JAOPJZ010000001">
    <property type="protein sequence ID" value="MCU4750679.1"/>
    <property type="molecule type" value="Genomic_DNA"/>
</dbReference>
<evidence type="ECO:0000256" key="8">
    <source>
        <dbReference type="ARBA" id="ARBA00034078"/>
    </source>
</evidence>
<dbReference type="PROSITE" id="PS00197">
    <property type="entry name" value="2FE2S_FER_1"/>
    <property type="match status" value="1"/>
</dbReference>
<keyword evidence="3" id="KW-0001">2Fe-2S</keyword>
<evidence type="ECO:0000256" key="4">
    <source>
        <dbReference type="ARBA" id="ARBA00022723"/>
    </source>
</evidence>
<evidence type="ECO:0000256" key="3">
    <source>
        <dbReference type="ARBA" id="ARBA00022714"/>
    </source>
</evidence>
<dbReference type="Pfam" id="PF00111">
    <property type="entry name" value="Fer2"/>
    <property type="match status" value="1"/>
</dbReference>
<evidence type="ECO:0000259" key="9">
    <source>
        <dbReference type="PROSITE" id="PS51085"/>
    </source>
</evidence>
<evidence type="ECO:0000256" key="6">
    <source>
        <dbReference type="ARBA" id="ARBA00023004"/>
    </source>
</evidence>
<dbReference type="Gene3D" id="3.10.20.30">
    <property type="match status" value="1"/>
</dbReference>
<dbReference type="InterPro" id="IPR036010">
    <property type="entry name" value="2Fe-2S_ferredoxin-like_sf"/>
</dbReference>
<dbReference type="GO" id="GO:0046872">
    <property type="term" value="F:metal ion binding"/>
    <property type="evidence" value="ECO:0007669"/>
    <property type="project" value="UniProtKB-KW"/>
</dbReference>
<protein>
    <submittedName>
        <fullName evidence="10">2Fe-2S iron-sulfur cluster-binding protein</fullName>
    </submittedName>
</protein>
<keyword evidence="2" id="KW-0813">Transport</keyword>
<name>A0AAP2Z7A7_9EURY</name>
<evidence type="ECO:0000256" key="2">
    <source>
        <dbReference type="ARBA" id="ARBA00022448"/>
    </source>
</evidence>
<dbReference type="AlphaFoldDB" id="A0AAP2Z7A7"/>
<keyword evidence="6" id="KW-0408">Iron</keyword>
<keyword evidence="11" id="KW-1185">Reference proteome</keyword>
<evidence type="ECO:0000256" key="5">
    <source>
        <dbReference type="ARBA" id="ARBA00022982"/>
    </source>
</evidence>
<evidence type="ECO:0000313" key="11">
    <source>
        <dbReference type="Proteomes" id="UP001321047"/>
    </source>
</evidence>
<comment type="caution">
    <text evidence="10">The sequence shown here is derived from an EMBL/GenBank/DDBJ whole genome shotgun (WGS) entry which is preliminary data.</text>
</comment>
<dbReference type="InterPro" id="IPR001041">
    <property type="entry name" value="2Fe-2S_ferredoxin-type"/>
</dbReference>
<gene>
    <name evidence="10" type="ORF">OB919_01580</name>
</gene>
<dbReference type="PROSITE" id="PS51085">
    <property type="entry name" value="2FE2S_FER_2"/>
    <property type="match status" value="1"/>
</dbReference>
<dbReference type="CDD" id="cd00207">
    <property type="entry name" value="fer2"/>
    <property type="match status" value="1"/>
</dbReference>
<comment type="similarity">
    <text evidence="1">Belongs to the 2Fe2S plant-type ferredoxin family.</text>
</comment>
<sequence>MVFLDQDQTVSVDSDQDILAAALDAGVDIPYSCEVGRCGQCTAKYDGDAGTVVTHDGNEYLEENQIEAGWVLTCVAYPEDDFELEVAHPDDG</sequence>
<evidence type="ECO:0000256" key="7">
    <source>
        <dbReference type="ARBA" id="ARBA00023014"/>
    </source>
</evidence>
<evidence type="ECO:0000313" key="10">
    <source>
        <dbReference type="EMBL" id="MCU4750679.1"/>
    </source>
</evidence>
<keyword evidence="4" id="KW-0479">Metal-binding</keyword>
<keyword evidence="5" id="KW-0249">Electron transport</keyword>
<organism evidence="10 11">
    <name type="scientific">Natronosalvus hydrolyticus</name>
    <dbReference type="NCBI Taxonomy" id="2979988"/>
    <lineage>
        <taxon>Archaea</taxon>
        <taxon>Methanobacteriati</taxon>
        <taxon>Methanobacteriota</taxon>
        <taxon>Stenosarchaea group</taxon>
        <taxon>Halobacteria</taxon>
        <taxon>Halobacteriales</taxon>
        <taxon>Natrialbaceae</taxon>
        <taxon>Natronosalvus</taxon>
    </lineage>
</organism>
<proteinExistence type="inferred from homology"/>
<dbReference type="GO" id="GO:0051537">
    <property type="term" value="F:2 iron, 2 sulfur cluster binding"/>
    <property type="evidence" value="ECO:0007669"/>
    <property type="project" value="UniProtKB-KW"/>
</dbReference>
<dbReference type="InterPro" id="IPR006058">
    <property type="entry name" value="2Fe2S_fd_BS"/>
</dbReference>
<keyword evidence="7" id="KW-0411">Iron-sulfur</keyword>
<reference evidence="10 11" key="1">
    <citation type="submission" date="2022-09" db="EMBL/GenBank/DDBJ databases">
        <title>Enrichment on poylsaccharides allowed isolation of novel metabolic and taxonomic groups of Haloarchaea.</title>
        <authorList>
            <person name="Sorokin D.Y."/>
            <person name="Elcheninov A.G."/>
            <person name="Khizhniak T.V."/>
            <person name="Kolganova T.V."/>
            <person name="Kublanov I.V."/>
        </authorList>
    </citation>
    <scope>NUCLEOTIDE SEQUENCE [LARGE SCALE GENOMIC DNA]</scope>
    <source>
        <strain evidence="10 11">AArc-curdl1</strain>
    </source>
</reference>
<dbReference type="SUPFAM" id="SSF54292">
    <property type="entry name" value="2Fe-2S ferredoxin-like"/>
    <property type="match status" value="1"/>
</dbReference>
<accession>A0AAP2Z7A7</accession>
<evidence type="ECO:0000256" key="1">
    <source>
        <dbReference type="ARBA" id="ARBA00007874"/>
    </source>
</evidence>
<dbReference type="PANTHER" id="PTHR43112:SF3">
    <property type="entry name" value="FERREDOXIN-2, CHLOROPLASTIC"/>
    <property type="match status" value="1"/>
</dbReference>
<dbReference type="Proteomes" id="UP001321047">
    <property type="component" value="Unassembled WGS sequence"/>
</dbReference>